<reference evidence="3" key="1">
    <citation type="journal article" date="2019" name="Int. J. Syst. Evol. Microbiol.">
        <title>The Global Catalogue of Microorganisms (GCM) 10K type strain sequencing project: providing services to taxonomists for standard genome sequencing and annotation.</title>
        <authorList>
            <consortium name="The Broad Institute Genomics Platform"/>
            <consortium name="The Broad Institute Genome Sequencing Center for Infectious Disease"/>
            <person name="Wu L."/>
            <person name="Ma J."/>
        </authorList>
    </citation>
    <scope>NUCLEOTIDE SEQUENCE [LARGE SCALE GENOMIC DNA]</scope>
    <source>
        <strain evidence="3">TBRC 1826</strain>
    </source>
</reference>
<comment type="caution">
    <text evidence="2">The sequence shown here is derived from an EMBL/GenBank/DDBJ whole genome shotgun (WGS) entry which is preliminary data.</text>
</comment>
<evidence type="ECO:0000313" key="3">
    <source>
        <dbReference type="Proteomes" id="UP001595847"/>
    </source>
</evidence>
<dbReference type="RefSeq" id="WP_378535825.1">
    <property type="nucleotide sequence ID" value="NZ_JBHSBH010000012.1"/>
</dbReference>
<dbReference type="Proteomes" id="UP001595847">
    <property type="component" value="Unassembled WGS sequence"/>
</dbReference>
<proteinExistence type="predicted"/>
<feature type="compositionally biased region" description="Basic and acidic residues" evidence="1">
    <location>
        <begin position="133"/>
        <end position="144"/>
    </location>
</feature>
<dbReference type="InterPro" id="IPR043148">
    <property type="entry name" value="TagF_C"/>
</dbReference>
<organism evidence="2 3">
    <name type="scientific">Nocardiopsis sediminis</name>
    <dbReference type="NCBI Taxonomy" id="1778267"/>
    <lineage>
        <taxon>Bacteria</taxon>
        <taxon>Bacillati</taxon>
        <taxon>Actinomycetota</taxon>
        <taxon>Actinomycetes</taxon>
        <taxon>Streptosporangiales</taxon>
        <taxon>Nocardiopsidaceae</taxon>
        <taxon>Nocardiopsis</taxon>
    </lineage>
</organism>
<evidence type="ECO:0000313" key="2">
    <source>
        <dbReference type="EMBL" id="MFC3998207.1"/>
    </source>
</evidence>
<keyword evidence="3" id="KW-1185">Reference proteome</keyword>
<sequence length="611" mass="65080">MTNDPLSGAPTSGPAASAERVSAFAEKWRTVAAGLRVLAIVHNVTSATRMLDVLEALDSDPRVQTVVTWTRSSIFTHGVEEFLHRTGRLVLDWEDAVGREFDLAITTSLGGELHRVRAPLVRLPHGMGYNKFLKPETGNRKPENGESGSGAEENPARPVFGLSPEWLLHNGELIPSAIVLSHDEQARRLAADCPEAIPAAVVAGDPCFDRLTASLPHRARYRRDLGLTAGQRLLLLSSTWGRASLFGRHPLLARRLLATLPRDEFRIALALHPNVWHGHGPGQVRAWLADARRAGLILIPPEEGWRAAVVAADAVIGDHGSVAYYAAALGRPVVLEQAGLADVAAESPIALLGAAAVPFDPRRPIGALLGEADEAAERTTGVASRWVTSRPGRSLALLRRTMYALMSVPEPEAPPQVAAVPAPVPLPGPRHPALWTTVTEVRGPGGARASSAGSAETAETAPAVRIRRLPAAVLDRPGPGDDAGFLMAWADEADARLARLADAVVRPAADPPGDGDPANGDWYRDVFHHHLGARIAASYDAGRCVLHLRSGERAVVTIEEPVPGFDPALLVAVLYHRLTGPGRATALDARRERLTITAGATADVVFRVEPG</sequence>
<gene>
    <name evidence="2" type="ORF">ACFOVU_19940</name>
</gene>
<feature type="region of interest" description="Disordered" evidence="1">
    <location>
        <begin position="131"/>
        <end position="155"/>
    </location>
</feature>
<dbReference type="SUPFAM" id="SSF53756">
    <property type="entry name" value="UDP-Glycosyltransferase/glycogen phosphorylase"/>
    <property type="match status" value="1"/>
</dbReference>
<protein>
    <recommendedName>
        <fullName evidence="4">Translation initiation factor 2</fullName>
    </recommendedName>
</protein>
<evidence type="ECO:0000256" key="1">
    <source>
        <dbReference type="SAM" id="MobiDB-lite"/>
    </source>
</evidence>
<evidence type="ECO:0008006" key="4">
    <source>
        <dbReference type="Google" id="ProtNLM"/>
    </source>
</evidence>
<accession>A0ABV8FQQ3</accession>
<dbReference type="Gene3D" id="3.40.50.12580">
    <property type="match status" value="1"/>
</dbReference>
<dbReference type="EMBL" id="JBHSBH010000012">
    <property type="protein sequence ID" value="MFC3998207.1"/>
    <property type="molecule type" value="Genomic_DNA"/>
</dbReference>
<name>A0ABV8FQQ3_9ACTN</name>